<dbReference type="RefSeq" id="WP_146389260.1">
    <property type="nucleotide sequence ID" value="NZ_VOHK01000009.1"/>
</dbReference>
<comment type="caution">
    <text evidence="11">The sequence shown here is derived from an EMBL/GenBank/DDBJ whole genome shotgun (WGS) entry which is preliminary data.</text>
</comment>
<organism evidence="11 12">
    <name type="scientific">Luteimonas marina</name>
    <dbReference type="NCBI Taxonomy" id="488485"/>
    <lineage>
        <taxon>Bacteria</taxon>
        <taxon>Pseudomonadati</taxon>
        <taxon>Pseudomonadota</taxon>
        <taxon>Gammaproteobacteria</taxon>
        <taxon>Lysobacterales</taxon>
        <taxon>Lysobacteraceae</taxon>
        <taxon>Luteimonas</taxon>
    </lineage>
</organism>
<dbReference type="PANTHER" id="PTHR34388:SF1">
    <property type="entry name" value="DNA POLYMERASE III SUBUNIT DELTA"/>
    <property type="match status" value="1"/>
</dbReference>
<dbReference type="InterPro" id="IPR010372">
    <property type="entry name" value="DNA_pol3_delta_N"/>
</dbReference>
<comment type="catalytic activity">
    <reaction evidence="8">
        <text>DNA(n) + a 2'-deoxyribonucleoside 5'-triphosphate = DNA(n+1) + diphosphate</text>
        <dbReference type="Rhea" id="RHEA:22508"/>
        <dbReference type="Rhea" id="RHEA-COMP:17339"/>
        <dbReference type="Rhea" id="RHEA-COMP:17340"/>
        <dbReference type="ChEBI" id="CHEBI:33019"/>
        <dbReference type="ChEBI" id="CHEBI:61560"/>
        <dbReference type="ChEBI" id="CHEBI:173112"/>
        <dbReference type="EC" id="2.7.7.7"/>
    </reaction>
</comment>
<keyword evidence="4" id="KW-0548">Nucleotidyltransferase</keyword>
<dbReference type="SUPFAM" id="SSF48019">
    <property type="entry name" value="post-AAA+ oligomerization domain-like"/>
    <property type="match status" value="1"/>
</dbReference>
<dbReference type="InterPro" id="IPR027417">
    <property type="entry name" value="P-loop_NTPase"/>
</dbReference>
<evidence type="ECO:0000256" key="2">
    <source>
        <dbReference type="ARBA" id="ARBA00017703"/>
    </source>
</evidence>
<keyword evidence="3" id="KW-0808">Transferase</keyword>
<sequence length="347" mass="37302">MELKPERLAAQLAAEPLRPAYLVAGPEALLVLEAADAIRVRARDTGFGEREVFDADGRDFDWNALDATFRAPSLFSAQRLIELRLPTGKPGKDGAAVIADYCANPPGDVVLLVTAGDWGRQHGGKWSEAIAKIGHLVLAPQIRPHELEGWLEARLRQRGVRADRGAVQRLAERVQGNLLAAAQEVDKLALLAEGGTLDAARMDALVADAARYDVFRLVDAALNGQPALAARMLAGLRAEGGVVPALMGMVAMELNRVAALARVQARGGNLAAEFKAQRVWDSKQAVYRRALSRHPAPRWDRFVAMAGGVDRIAKGRVRVGEEPADAWLALERLLVAVAEPRAAGLVA</sequence>
<dbReference type="GO" id="GO:0003677">
    <property type="term" value="F:DNA binding"/>
    <property type="evidence" value="ECO:0007669"/>
    <property type="project" value="InterPro"/>
</dbReference>
<dbReference type="InterPro" id="IPR008921">
    <property type="entry name" value="DNA_pol3_clamp-load_cplx_C"/>
</dbReference>
<dbReference type="OrthoDB" id="9770982at2"/>
<dbReference type="Gene3D" id="1.10.8.60">
    <property type="match status" value="1"/>
</dbReference>
<keyword evidence="6" id="KW-0239">DNA-directed DNA polymerase</keyword>
<evidence type="ECO:0000313" key="11">
    <source>
        <dbReference type="EMBL" id="TWT17578.1"/>
    </source>
</evidence>
<evidence type="ECO:0000256" key="5">
    <source>
        <dbReference type="ARBA" id="ARBA00022705"/>
    </source>
</evidence>
<comment type="similarity">
    <text evidence="7">Belongs to the DNA polymerase HolA subunit family.</text>
</comment>
<dbReference type="InterPro" id="IPR005790">
    <property type="entry name" value="DNA_polIII_delta"/>
</dbReference>
<dbReference type="Gene3D" id="1.20.272.10">
    <property type="match status" value="1"/>
</dbReference>
<protein>
    <recommendedName>
        <fullName evidence="2 9">DNA polymerase III subunit delta</fullName>
        <ecNumber evidence="1 9">2.7.7.7</ecNumber>
    </recommendedName>
</protein>
<evidence type="ECO:0000256" key="9">
    <source>
        <dbReference type="NCBIfam" id="TIGR01128"/>
    </source>
</evidence>
<dbReference type="EMBL" id="VOHK01000009">
    <property type="protein sequence ID" value="TWT17578.1"/>
    <property type="molecule type" value="Genomic_DNA"/>
</dbReference>
<evidence type="ECO:0000256" key="4">
    <source>
        <dbReference type="ARBA" id="ARBA00022695"/>
    </source>
</evidence>
<dbReference type="NCBIfam" id="TIGR01128">
    <property type="entry name" value="holA"/>
    <property type="match status" value="1"/>
</dbReference>
<reference evidence="11 12" key="1">
    <citation type="journal article" date="2008" name="Int. J. Syst. Evol. Microbiol.">
        <title>Luteimonas marina sp. nov., isolated from seawater.</title>
        <authorList>
            <person name="Baik K.S."/>
            <person name="Park S.C."/>
            <person name="Kim M.S."/>
            <person name="Kim E.M."/>
            <person name="Park C."/>
            <person name="Chun J."/>
            <person name="Seong C.N."/>
        </authorList>
    </citation>
    <scope>NUCLEOTIDE SEQUENCE [LARGE SCALE GENOMIC DNA]</scope>
    <source>
        <strain evidence="11 12">FR1330</strain>
    </source>
</reference>
<dbReference type="Pfam" id="PF06144">
    <property type="entry name" value="DNA_pol3_delta"/>
    <property type="match status" value="1"/>
</dbReference>
<gene>
    <name evidence="11" type="ORF">FQY83_16780</name>
</gene>
<evidence type="ECO:0000256" key="6">
    <source>
        <dbReference type="ARBA" id="ARBA00022932"/>
    </source>
</evidence>
<dbReference type="SUPFAM" id="SSF52540">
    <property type="entry name" value="P-loop containing nucleoside triphosphate hydrolases"/>
    <property type="match status" value="1"/>
</dbReference>
<dbReference type="GO" id="GO:0006261">
    <property type="term" value="P:DNA-templated DNA replication"/>
    <property type="evidence" value="ECO:0007669"/>
    <property type="project" value="TreeGrafter"/>
</dbReference>
<evidence type="ECO:0000313" key="12">
    <source>
        <dbReference type="Proteomes" id="UP000319980"/>
    </source>
</evidence>
<evidence type="ECO:0000256" key="8">
    <source>
        <dbReference type="ARBA" id="ARBA00049244"/>
    </source>
</evidence>
<accession>A0A5C5TVZ8</accession>
<name>A0A5C5TVZ8_9GAMM</name>
<dbReference type="AlphaFoldDB" id="A0A5C5TVZ8"/>
<dbReference type="CDD" id="cd18138">
    <property type="entry name" value="HLD_clamp_pol_III_delta"/>
    <property type="match status" value="1"/>
</dbReference>
<dbReference type="Proteomes" id="UP000319980">
    <property type="component" value="Unassembled WGS sequence"/>
</dbReference>
<proteinExistence type="inferred from homology"/>
<evidence type="ECO:0000259" key="10">
    <source>
        <dbReference type="Pfam" id="PF06144"/>
    </source>
</evidence>
<evidence type="ECO:0000256" key="3">
    <source>
        <dbReference type="ARBA" id="ARBA00022679"/>
    </source>
</evidence>
<keyword evidence="5" id="KW-0235">DNA replication</keyword>
<dbReference type="PANTHER" id="PTHR34388">
    <property type="entry name" value="DNA POLYMERASE III SUBUNIT DELTA"/>
    <property type="match status" value="1"/>
</dbReference>
<keyword evidence="12" id="KW-1185">Reference proteome</keyword>
<dbReference type="GO" id="GO:0009360">
    <property type="term" value="C:DNA polymerase III complex"/>
    <property type="evidence" value="ECO:0007669"/>
    <property type="project" value="UniProtKB-UniRule"/>
</dbReference>
<feature type="domain" description="DNA polymerase III delta N-terminal" evidence="10">
    <location>
        <begin position="21"/>
        <end position="116"/>
    </location>
</feature>
<dbReference type="EC" id="2.7.7.7" evidence="1 9"/>
<dbReference type="GO" id="GO:0003887">
    <property type="term" value="F:DNA-directed DNA polymerase activity"/>
    <property type="evidence" value="ECO:0007669"/>
    <property type="project" value="UniProtKB-UniRule"/>
</dbReference>
<evidence type="ECO:0000256" key="1">
    <source>
        <dbReference type="ARBA" id="ARBA00012417"/>
    </source>
</evidence>
<evidence type="ECO:0000256" key="7">
    <source>
        <dbReference type="ARBA" id="ARBA00034754"/>
    </source>
</evidence>
<dbReference type="Gene3D" id="3.40.50.300">
    <property type="entry name" value="P-loop containing nucleotide triphosphate hydrolases"/>
    <property type="match status" value="1"/>
</dbReference>